<name>A0A363P0G9_9SPHI</name>
<protein>
    <recommendedName>
        <fullName evidence="1">DUF5013 domain-containing protein</fullName>
    </recommendedName>
</protein>
<gene>
    <name evidence="2" type="ORF">DCO56_06445</name>
</gene>
<dbReference type="InterPro" id="IPR032181">
    <property type="entry name" value="DUF5013"/>
</dbReference>
<evidence type="ECO:0000313" key="3">
    <source>
        <dbReference type="Proteomes" id="UP000250831"/>
    </source>
</evidence>
<dbReference type="EMBL" id="QCXX01000001">
    <property type="protein sequence ID" value="PUV26572.1"/>
    <property type="molecule type" value="Genomic_DNA"/>
</dbReference>
<dbReference type="OrthoDB" id="1043438at2"/>
<feature type="domain" description="DUF5013" evidence="1">
    <location>
        <begin position="251"/>
        <end position="382"/>
    </location>
</feature>
<accession>A0A363P0G9</accession>
<comment type="caution">
    <text evidence="2">The sequence shown here is derived from an EMBL/GenBank/DDBJ whole genome shotgun (WGS) entry which is preliminary data.</text>
</comment>
<organism evidence="2 3">
    <name type="scientific">Sphingobacterium athyrii</name>
    <dbReference type="NCBI Taxonomy" id="2152717"/>
    <lineage>
        <taxon>Bacteria</taxon>
        <taxon>Pseudomonadati</taxon>
        <taxon>Bacteroidota</taxon>
        <taxon>Sphingobacteriia</taxon>
        <taxon>Sphingobacteriales</taxon>
        <taxon>Sphingobacteriaceae</taxon>
        <taxon>Sphingobacterium</taxon>
    </lineage>
</organism>
<evidence type="ECO:0000313" key="2">
    <source>
        <dbReference type="EMBL" id="PUV26572.1"/>
    </source>
</evidence>
<dbReference type="AlphaFoldDB" id="A0A363P0G9"/>
<dbReference type="Pfam" id="PF16389">
    <property type="entry name" value="DUF4998"/>
    <property type="match status" value="1"/>
</dbReference>
<sequence length="404" mass="45835">MGCLLTIKKKMKMRTYLCILALFGVCLFGACSKMDEFTKFTDGQEIVYPAKLDSIKIRSGKYRVQVDGIFRVNAGVSELRVYWNSKQDSMKFPVKLTDAIDTVHYVIENLPEGPMNFEIRTVDSQGRFSVPTFLVGNVYGDRYREGLFQRTILEQNFMADQQFQLALQDVTPSVGFYGVRIIYKNQGNTTTDTLVRTKVMNEKISLLDYLPNQEIAYQTVFRPDSNAIDTFMVQRSKLPVKKGDISIWCLKNYKTPFTATAFDGNRWGNLDHWITNTSMKNHNGYGGFGSDDGGVVNIEAGWGAPAIVNGKIEQKVTLFPGKYRFFCNLSWTNYDQPPAKLVVSKANSGIPDLEQIQQAMAHADVKSDGVYFEIKEKVTVNMGMLVNFQPDHYMKINAFQINLQ</sequence>
<proteinExistence type="predicted"/>
<reference evidence="2 3" key="1">
    <citation type="submission" date="2018-04" db="EMBL/GenBank/DDBJ databases">
        <title>Sphingobacterium sp. M46 Genome.</title>
        <authorList>
            <person name="Cheng J."/>
            <person name="Li Y."/>
        </authorList>
    </citation>
    <scope>NUCLEOTIDE SEQUENCE [LARGE SCALE GENOMIC DNA]</scope>
    <source>
        <strain evidence="2 3">M46</strain>
    </source>
</reference>
<evidence type="ECO:0000259" key="1">
    <source>
        <dbReference type="Pfam" id="PF16405"/>
    </source>
</evidence>
<keyword evidence="3" id="KW-1185">Reference proteome</keyword>
<dbReference type="Proteomes" id="UP000250831">
    <property type="component" value="Unassembled WGS sequence"/>
</dbReference>
<dbReference type="Pfam" id="PF16405">
    <property type="entry name" value="DUF5013"/>
    <property type="match status" value="1"/>
</dbReference>